<dbReference type="Proteomes" id="UP001058682">
    <property type="component" value="Chromosome"/>
</dbReference>
<evidence type="ECO:0000313" key="3">
    <source>
        <dbReference type="Proteomes" id="UP001058682"/>
    </source>
</evidence>
<feature type="transmembrane region" description="Helical" evidence="1">
    <location>
        <begin position="18"/>
        <end position="36"/>
    </location>
</feature>
<feature type="transmembrane region" description="Helical" evidence="1">
    <location>
        <begin position="253"/>
        <end position="271"/>
    </location>
</feature>
<feature type="transmembrane region" description="Helical" evidence="1">
    <location>
        <begin position="220"/>
        <end position="246"/>
    </location>
</feature>
<proteinExistence type="predicted"/>
<feature type="transmembrane region" description="Helical" evidence="1">
    <location>
        <begin position="143"/>
        <end position="164"/>
    </location>
</feature>
<name>A0AAE9MSQ9_9SPIR</name>
<feature type="transmembrane region" description="Helical" evidence="1">
    <location>
        <begin position="48"/>
        <end position="70"/>
    </location>
</feature>
<reference evidence="2" key="1">
    <citation type="submission" date="2019-04" db="EMBL/GenBank/DDBJ databases">
        <title>Whole genome sequencing of oral phylogroup 2 treponemes.</title>
        <authorList>
            <person name="Chan Y."/>
            <person name="Zeng H.H."/>
            <person name="Yu X.L."/>
            <person name="Leung W.K."/>
            <person name="Watt R.M."/>
        </authorList>
    </citation>
    <scope>NUCLEOTIDE SEQUENCE</scope>
    <source>
        <strain evidence="2">OMZ 835</strain>
    </source>
</reference>
<dbReference type="EMBL" id="CP038804">
    <property type="protein sequence ID" value="UTY33459.1"/>
    <property type="molecule type" value="Genomic_DNA"/>
</dbReference>
<keyword evidence="1" id="KW-1133">Transmembrane helix</keyword>
<dbReference type="Pfam" id="PF07456">
    <property type="entry name" value="Hpre_diP_synt_I"/>
    <property type="match status" value="1"/>
</dbReference>
<organism evidence="2 3">
    <name type="scientific">Treponema putidum</name>
    <dbReference type="NCBI Taxonomy" id="221027"/>
    <lineage>
        <taxon>Bacteria</taxon>
        <taxon>Pseudomonadati</taxon>
        <taxon>Spirochaetota</taxon>
        <taxon>Spirochaetia</taxon>
        <taxon>Spirochaetales</taxon>
        <taxon>Treponemataceae</taxon>
        <taxon>Treponema</taxon>
    </lineage>
</organism>
<keyword evidence="1" id="KW-0812">Transmembrane</keyword>
<evidence type="ECO:0000256" key="1">
    <source>
        <dbReference type="SAM" id="Phobius"/>
    </source>
</evidence>
<protein>
    <submittedName>
        <fullName evidence="2">Gx transporter family protein</fullName>
    </submittedName>
</protein>
<feature type="transmembrane region" description="Helical" evidence="1">
    <location>
        <begin position="82"/>
        <end position="105"/>
    </location>
</feature>
<evidence type="ECO:0000313" key="2">
    <source>
        <dbReference type="EMBL" id="UTY33459.1"/>
    </source>
</evidence>
<dbReference type="AlphaFoldDB" id="A0AAE9MSQ9"/>
<sequence>MQLRMLGLSLKTKKADSLIPLFGGFCFFLSAIEIMIPKPVPFFRMGLANLPFLLGIDLFSFPAFILLLAIKVLGQALISGTLFSYVLLFSAVGTFSSGLLMYAMRKIPRKAISFMGISLAGAFVSNSLQFLLAVLIMFGKSAVYIIPPVFSLGAITAVAIGWFASEFEIQSVWYQRVKAERFDFVPDNSQEVRLGNDKNGSAKTTNCILRDKYLRIGSGISLFLILLFVPFLPVQALVLGAALILCAADKQKLNFLNLIFMFTAITVFNLFPPMGKIIFSIGSIDITNQALLRGFEKAIVLIGMIYISKWMLKAKMNFKSRIGKSIQEAFNVFYKLLSVKHEIKPKMIIPTIDSVLLSINKL</sequence>
<keyword evidence="1" id="KW-0472">Membrane</keyword>
<gene>
    <name evidence="2" type="ORF">E4N74_05100</name>
</gene>
<feature type="transmembrane region" description="Helical" evidence="1">
    <location>
        <begin position="111"/>
        <end position="136"/>
    </location>
</feature>
<feature type="transmembrane region" description="Helical" evidence="1">
    <location>
        <begin position="291"/>
        <end position="312"/>
    </location>
</feature>
<dbReference type="InterPro" id="IPR010898">
    <property type="entry name" value="Hpre_diP_synth_I"/>
</dbReference>
<accession>A0AAE9MSQ9</accession>